<name>A0A448E454_PSEFL</name>
<protein>
    <submittedName>
        <fullName evidence="2">Protein of uncharacterized function (DUF1826)</fullName>
    </submittedName>
</protein>
<organism evidence="2 3">
    <name type="scientific">Pseudomonas fluorescens</name>
    <dbReference type="NCBI Taxonomy" id="294"/>
    <lineage>
        <taxon>Bacteria</taxon>
        <taxon>Pseudomonadati</taxon>
        <taxon>Pseudomonadota</taxon>
        <taxon>Gammaproteobacteria</taxon>
        <taxon>Pseudomonadales</taxon>
        <taxon>Pseudomonadaceae</taxon>
        <taxon>Pseudomonas</taxon>
    </lineage>
</organism>
<dbReference type="AlphaFoldDB" id="A0A448E454"/>
<feature type="region of interest" description="Disordered" evidence="1">
    <location>
        <begin position="1"/>
        <end position="20"/>
    </location>
</feature>
<feature type="compositionally biased region" description="Polar residues" evidence="1">
    <location>
        <begin position="7"/>
        <end position="16"/>
    </location>
</feature>
<dbReference type="InterPro" id="IPR014955">
    <property type="entry name" value="DUF1826"/>
</dbReference>
<gene>
    <name evidence="2" type="ORF">NCTC9428_05456</name>
</gene>
<sequence length="213" mass="23739">MMRKPEQITTRSQHQGPSPEALTRILDDDINLAVWQRQLPLHVSEFAYLVLSLNEPLAESVCLELPDEDAEPDLAGLASGLRDLQGYEGFIADLKWLVSAFACLLGAKRIGLRLRVLDKAMCPRFHVDHVPVRLITTYSGAGSEWLKEGAMDRQQLGQANAEPHVQIQQLDSGDVALLKGEKWLSNEGFGLIHRSPQPAMGERRLILTLDWLG</sequence>
<dbReference type="RefSeq" id="WP_126367854.1">
    <property type="nucleotide sequence ID" value="NZ_LR134318.1"/>
</dbReference>
<accession>A0A448E454</accession>
<evidence type="ECO:0000256" key="1">
    <source>
        <dbReference type="SAM" id="MobiDB-lite"/>
    </source>
</evidence>
<dbReference type="EMBL" id="LR134318">
    <property type="protein sequence ID" value="VEF13752.1"/>
    <property type="molecule type" value="Genomic_DNA"/>
</dbReference>
<dbReference type="Proteomes" id="UP000281909">
    <property type="component" value="Chromosome"/>
</dbReference>
<dbReference type="OrthoDB" id="5342505at2"/>
<proteinExistence type="predicted"/>
<evidence type="ECO:0000313" key="2">
    <source>
        <dbReference type="EMBL" id="VEF13752.1"/>
    </source>
</evidence>
<dbReference type="Pfam" id="PF08856">
    <property type="entry name" value="DUF1826"/>
    <property type="match status" value="1"/>
</dbReference>
<evidence type="ECO:0000313" key="3">
    <source>
        <dbReference type="Proteomes" id="UP000281909"/>
    </source>
</evidence>
<reference evidence="2 3" key="1">
    <citation type="submission" date="2018-12" db="EMBL/GenBank/DDBJ databases">
        <authorList>
            <consortium name="Pathogen Informatics"/>
        </authorList>
    </citation>
    <scope>NUCLEOTIDE SEQUENCE [LARGE SCALE GENOMIC DNA]</scope>
    <source>
        <strain evidence="2 3">NCTC9428</strain>
    </source>
</reference>